<comment type="caution">
    <text evidence="1">The sequence shown here is derived from an EMBL/GenBank/DDBJ whole genome shotgun (WGS) entry which is preliminary data.</text>
</comment>
<dbReference type="EMBL" id="JAVRFD010000004">
    <property type="protein sequence ID" value="MDT0543284.1"/>
    <property type="molecule type" value="Genomic_DNA"/>
</dbReference>
<sequence>MSRERAIEGAIEAALERAARVPRRFRRFEVSAGTAARVHRIGEALLGEALDLGLAYEGSGADRRFDDFDLKNLGLALRIPSPAWLQVRLSAQPFNTAAVATTTYRARFQGREAGVPEAGVLEPSPRLASGVLDGTLRRLGPDVFEADLRVSAGENAADADQGASDCARELGPLPAEAARLEYHLVPDELCDDAGFVRETRLADCRAGTTYLVHVAAAAGMPVRRAGGLLLAGAFPLPHHWIEVRRGDRWLPADPLYLTILAAYGLVDADRWPSHRSVVGTVWKICDSYAGLRFLTDADGRRVKTSVRILRRWP</sequence>
<dbReference type="Proteomes" id="UP001180754">
    <property type="component" value="Unassembled WGS sequence"/>
</dbReference>
<dbReference type="RefSeq" id="WP_311723653.1">
    <property type="nucleotide sequence ID" value="NZ_JAVRFD010000004.1"/>
</dbReference>
<protein>
    <recommendedName>
        <fullName evidence="3">Transglutaminase-like superfamily protein</fullName>
    </recommendedName>
</protein>
<gene>
    <name evidence="1" type="ORF">RND15_11215</name>
</gene>
<reference evidence="1" key="1">
    <citation type="submission" date="2024-05" db="EMBL/GenBank/DDBJ databases">
        <title>30 novel species of actinomycetes from the DSMZ collection.</title>
        <authorList>
            <person name="Nouioui I."/>
        </authorList>
    </citation>
    <scope>NUCLEOTIDE SEQUENCE</scope>
    <source>
        <strain evidence="1">DSM 41529</strain>
    </source>
</reference>
<accession>A0ABU2XCT4</accession>
<name>A0ABU2XCT4_9ACTN</name>
<proteinExistence type="predicted"/>
<dbReference type="InterPro" id="IPR038765">
    <property type="entry name" value="Papain-like_cys_pep_sf"/>
</dbReference>
<evidence type="ECO:0008006" key="3">
    <source>
        <dbReference type="Google" id="ProtNLM"/>
    </source>
</evidence>
<evidence type="ECO:0000313" key="2">
    <source>
        <dbReference type="Proteomes" id="UP001180754"/>
    </source>
</evidence>
<keyword evidence="2" id="KW-1185">Reference proteome</keyword>
<dbReference type="SUPFAM" id="SSF54001">
    <property type="entry name" value="Cysteine proteinases"/>
    <property type="match status" value="1"/>
</dbReference>
<organism evidence="1 2">
    <name type="scientific">Streptomyces lonegramiae</name>
    <dbReference type="NCBI Taxonomy" id="3075524"/>
    <lineage>
        <taxon>Bacteria</taxon>
        <taxon>Bacillati</taxon>
        <taxon>Actinomycetota</taxon>
        <taxon>Actinomycetes</taxon>
        <taxon>Kitasatosporales</taxon>
        <taxon>Streptomycetaceae</taxon>
        <taxon>Streptomyces</taxon>
    </lineage>
</organism>
<evidence type="ECO:0000313" key="1">
    <source>
        <dbReference type="EMBL" id="MDT0543284.1"/>
    </source>
</evidence>